<dbReference type="EMBL" id="JACORU010000001">
    <property type="protein sequence ID" value="MBC5763101.1"/>
    <property type="molecule type" value="Genomic_DNA"/>
</dbReference>
<evidence type="ECO:0000256" key="3">
    <source>
        <dbReference type="ARBA" id="ARBA00011245"/>
    </source>
</evidence>
<evidence type="ECO:0000256" key="8">
    <source>
        <dbReference type="ARBA" id="ARBA00023136"/>
    </source>
</evidence>
<dbReference type="Proteomes" id="UP000596827">
    <property type="component" value="Unassembled WGS sequence"/>
</dbReference>
<comment type="similarity">
    <text evidence="2">Belongs to the LolB family.</text>
</comment>
<keyword evidence="9" id="KW-0564">Palmitate</keyword>
<accession>A0A923S0D8</accession>
<keyword evidence="8" id="KW-0472">Membrane</keyword>
<gene>
    <name evidence="15" type="ORF">H8R02_01460</name>
</gene>
<dbReference type="RefSeq" id="WP_187079565.1">
    <property type="nucleotide sequence ID" value="NZ_JACORU010000001.1"/>
</dbReference>
<dbReference type="SUPFAM" id="SSF89392">
    <property type="entry name" value="Prokaryotic lipoproteins and lipoprotein localization factors"/>
    <property type="match status" value="1"/>
</dbReference>
<dbReference type="InterPro" id="IPR029046">
    <property type="entry name" value="LolA/LolB/LppX"/>
</dbReference>
<evidence type="ECO:0000256" key="5">
    <source>
        <dbReference type="ARBA" id="ARBA00022448"/>
    </source>
</evidence>
<organism evidence="15 16">
    <name type="scientific">Ramlibacter albus</name>
    <dbReference type="NCBI Taxonomy" id="2079448"/>
    <lineage>
        <taxon>Bacteria</taxon>
        <taxon>Pseudomonadati</taxon>
        <taxon>Pseudomonadota</taxon>
        <taxon>Betaproteobacteria</taxon>
        <taxon>Burkholderiales</taxon>
        <taxon>Comamonadaceae</taxon>
        <taxon>Ramlibacter</taxon>
    </lineage>
</organism>
<evidence type="ECO:0000313" key="16">
    <source>
        <dbReference type="Proteomes" id="UP000596827"/>
    </source>
</evidence>
<evidence type="ECO:0000256" key="7">
    <source>
        <dbReference type="ARBA" id="ARBA00022927"/>
    </source>
</evidence>
<comment type="subcellular location">
    <subcellularLocation>
        <location evidence="1">Cell outer membrane</location>
        <topology evidence="1">Lipid-anchor</topology>
    </subcellularLocation>
</comment>
<protein>
    <recommendedName>
        <fullName evidence="4">Outer-membrane lipoprotein LolB</fullName>
    </recommendedName>
</protein>
<keyword evidence="6 14" id="KW-0732">Signal</keyword>
<dbReference type="Gene3D" id="2.50.20.10">
    <property type="entry name" value="Lipoprotein localisation LolA/LolB/LppX"/>
    <property type="match status" value="1"/>
</dbReference>
<sequence>MTQLPRIGAGVALAGALLLAGCAQPALRPTDAAAQFYRGRLALQVEGQQSQSFSASFELQGNAREGELSLSAPIGGTVAQLAWNDKSATLRQGGQTREFHSLDELAAQATGTPLPIAALFDWLRGVNTPAPGWEVDLSQLAEGRLRARRSDPPPAADLRVALER</sequence>
<keyword evidence="16" id="KW-1185">Reference proteome</keyword>
<feature type="region of interest" description="Disordered" evidence="13">
    <location>
        <begin position="145"/>
        <end position="164"/>
    </location>
</feature>
<evidence type="ECO:0000256" key="1">
    <source>
        <dbReference type="ARBA" id="ARBA00004459"/>
    </source>
</evidence>
<evidence type="ECO:0000256" key="2">
    <source>
        <dbReference type="ARBA" id="ARBA00009696"/>
    </source>
</evidence>
<comment type="caution">
    <text evidence="15">The sequence shown here is derived from an EMBL/GenBank/DDBJ whole genome shotgun (WGS) entry which is preliminary data.</text>
</comment>
<keyword evidence="5" id="KW-0813">Transport</keyword>
<keyword evidence="11" id="KW-0998">Cell outer membrane</keyword>
<dbReference type="Pfam" id="PF03550">
    <property type="entry name" value="LolB"/>
    <property type="match status" value="1"/>
</dbReference>
<proteinExistence type="inferred from homology"/>
<dbReference type="PROSITE" id="PS51257">
    <property type="entry name" value="PROKAR_LIPOPROTEIN"/>
    <property type="match status" value="1"/>
</dbReference>
<comment type="subunit">
    <text evidence="3">Monomer.</text>
</comment>
<keyword evidence="7" id="KW-0653">Protein transport</keyword>
<feature type="chain" id="PRO_5037939748" description="Outer-membrane lipoprotein LolB" evidence="14">
    <location>
        <begin position="29"/>
        <end position="164"/>
    </location>
</feature>
<dbReference type="InterPro" id="IPR004565">
    <property type="entry name" value="OM_lipoprot_LolB"/>
</dbReference>
<dbReference type="AlphaFoldDB" id="A0A923S0D8"/>
<evidence type="ECO:0000256" key="10">
    <source>
        <dbReference type="ARBA" id="ARBA00023186"/>
    </source>
</evidence>
<evidence type="ECO:0000313" key="15">
    <source>
        <dbReference type="EMBL" id="MBC5763101.1"/>
    </source>
</evidence>
<keyword evidence="10" id="KW-0143">Chaperone</keyword>
<evidence type="ECO:0000256" key="6">
    <source>
        <dbReference type="ARBA" id="ARBA00022729"/>
    </source>
</evidence>
<evidence type="ECO:0000256" key="9">
    <source>
        <dbReference type="ARBA" id="ARBA00023139"/>
    </source>
</evidence>
<evidence type="ECO:0000256" key="4">
    <source>
        <dbReference type="ARBA" id="ARBA00016202"/>
    </source>
</evidence>
<reference evidence="15" key="1">
    <citation type="submission" date="2020-08" db="EMBL/GenBank/DDBJ databases">
        <title>Ramlibacter sp. GTP1 16S ribosomal RNA gene genome sequencing and assembly.</title>
        <authorList>
            <person name="Kang M."/>
        </authorList>
    </citation>
    <scope>NUCLEOTIDE SEQUENCE</scope>
    <source>
        <strain evidence="15">GTP1</strain>
    </source>
</reference>
<name>A0A923S0D8_9BURK</name>
<dbReference type="GO" id="GO:0009279">
    <property type="term" value="C:cell outer membrane"/>
    <property type="evidence" value="ECO:0007669"/>
    <property type="project" value="UniProtKB-SubCell"/>
</dbReference>
<keyword evidence="12 15" id="KW-0449">Lipoprotein</keyword>
<evidence type="ECO:0000256" key="14">
    <source>
        <dbReference type="SAM" id="SignalP"/>
    </source>
</evidence>
<evidence type="ECO:0000256" key="13">
    <source>
        <dbReference type="SAM" id="MobiDB-lite"/>
    </source>
</evidence>
<feature type="signal peptide" evidence="14">
    <location>
        <begin position="1"/>
        <end position="28"/>
    </location>
</feature>
<evidence type="ECO:0000256" key="11">
    <source>
        <dbReference type="ARBA" id="ARBA00023237"/>
    </source>
</evidence>
<evidence type="ECO:0000256" key="12">
    <source>
        <dbReference type="ARBA" id="ARBA00023288"/>
    </source>
</evidence>
<dbReference type="GO" id="GO:0015031">
    <property type="term" value="P:protein transport"/>
    <property type="evidence" value="ECO:0007669"/>
    <property type="project" value="UniProtKB-KW"/>
</dbReference>